<protein>
    <submittedName>
        <fullName evidence="2">Uncharacterized protein</fullName>
    </submittedName>
</protein>
<gene>
    <name evidence="2" type="ORF">H6P81_021337</name>
</gene>
<reference evidence="2 3" key="1">
    <citation type="submission" date="2021-07" db="EMBL/GenBank/DDBJ databases">
        <title>The Aristolochia fimbriata genome: insights into angiosperm evolution, floral development and chemical biosynthesis.</title>
        <authorList>
            <person name="Jiao Y."/>
        </authorList>
    </citation>
    <scope>NUCLEOTIDE SEQUENCE [LARGE SCALE GENOMIC DNA]</scope>
    <source>
        <strain evidence="2">IBCAS-2021</strain>
        <tissue evidence="2">Leaf</tissue>
    </source>
</reference>
<comment type="caution">
    <text evidence="2">The sequence shown here is derived from an EMBL/GenBank/DDBJ whole genome shotgun (WGS) entry which is preliminary data.</text>
</comment>
<evidence type="ECO:0000313" key="2">
    <source>
        <dbReference type="EMBL" id="KAG9438742.1"/>
    </source>
</evidence>
<feature type="compositionally biased region" description="Basic and acidic residues" evidence="1">
    <location>
        <begin position="225"/>
        <end position="239"/>
    </location>
</feature>
<dbReference type="Proteomes" id="UP000825729">
    <property type="component" value="Unassembled WGS sequence"/>
</dbReference>
<evidence type="ECO:0000313" key="3">
    <source>
        <dbReference type="Proteomes" id="UP000825729"/>
    </source>
</evidence>
<proteinExistence type="predicted"/>
<feature type="region of interest" description="Disordered" evidence="1">
    <location>
        <begin position="222"/>
        <end position="354"/>
    </location>
</feature>
<feature type="compositionally biased region" description="Basic residues" evidence="1">
    <location>
        <begin position="448"/>
        <end position="458"/>
    </location>
</feature>
<name>A0AAV7DQ98_ARIFI</name>
<dbReference type="EMBL" id="JAINDJ010000014">
    <property type="protein sequence ID" value="KAG9438742.1"/>
    <property type="molecule type" value="Genomic_DNA"/>
</dbReference>
<accession>A0AAV7DQ98</accession>
<organism evidence="2 3">
    <name type="scientific">Aristolochia fimbriata</name>
    <name type="common">White veined hardy Dutchman's pipe vine</name>
    <dbReference type="NCBI Taxonomy" id="158543"/>
    <lineage>
        <taxon>Eukaryota</taxon>
        <taxon>Viridiplantae</taxon>
        <taxon>Streptophyta</taxon>
        <taxon>Embryophyta</taxon>
        <taxon>Tracheophyta</taxon>
        <taxon>Spermatophyta</taxon>
        <taxon>Magnoliopsida</taxon>
        <taxon>Magnoliidae</taxon>
        <taxon>Piperales</taxon>
        <taxon>Aristolochiaceae</taxon>
        <taxon>Aristolochia</taxon>
    </lineage>
</organism>
<feature type="region of interest" description="Disordered" evidence="1">
    <location>
        <begin position="366"/>
        <end position="421"/>
    </location>
</feature>
<feature type="region of interest" description="Disordered" evidence="1">
    <location>
        <begin position="500"/>
        <end position="538"/>
    </location>
</feature>
<dbReference type="AlphaFoldDB" id="A0AAV7DQ98"/>
<feature type="region of interest" description="Disordered" evidence="1">
    <location>
        <begin position="438"/>
        <end position="462"/>
    </location>
</feature>
<keyword evidence="3" id="KW-1185">Reference proteome</keyword>
<feature type="compositionally biased region" description="Basic and acidic residues" evidence="1">
    <location>
        <begin position="307"/>
        <end position="325"/>
    </location>
</feature>
<evidence type="ECO:0000256" key="1">
    <source>
        <dbReference type="SAM" id="MobiDB-lite"/>
    </source>
</evidence>
<feature type="region of interest" description="Disordered" evidence="1">
    <location>
        <begin position="1"/>
        <end position="204"/>
    </location>
</feature>
<feature type="compositionally biased region" description="Low complexity" evidence="1">
    <location>
        <begin position="384"/>
        <end position="393"/>
    </location>
</feature>
<sequence>MPRWRRGAGRVRNACQSSPRSRPGADGLQRPAPPDGPDANTSTTTGRDLCCERGSAEANPANHRSLERKLHPRPLGQGYTCLGATPDAASPHPAPCCPTAGGAGGSPGRADWSPLPPGRGWLKTLCPKGTSHDEVVAPPPWPPRGSGRPEAPLKRTPCRAVASADRRPCSDYAPQKRPSRDGPGASPMEWGAREGDSPVVPGPRRIMQALVGEVGLFGNAAQIGREADGGGDARSESRGRTARAGPPPTRAATDAGHGATQARRMIPPADTPPLADRGGWRYTSPDAFSRHLRAGLGPPAGSPFTRLETRTKESDMCAREADWRDPLAGCTADRPRSSEKGSSVSIPAGTKDGELCLKGAARGNLVEARSDTDAANRSPDLGRTARAASLSRATEWRAPSGPFLPAHPENAQPEVGSSGWKSTARRCRCPVRSAPLKNRRTESAAHAWSHHNRIRSPRQGKSAKWIRNFEKDWLEGWARGPSPNPPGCRWTARSCSRRRAGRRACGPGTDRNAPLGAFPPPNSRLRTGTGQGELRLLN</sequence>